<dbReference type="Proteomes" id="UP001163823">
    <property type="component" value="Chromosome 14"/>
</dbReference>
<evidence type="ECO:0000313" key="1">
    <source>
        <dbReference type="EMBL" id="KAJ7943777.1"/>
    </source>
</evidence>
<protein>
    <submittedName>
        <fullName evidence="1">Uncharacterized protein</fullName>
    </submittedName>
</protein>
<comment type="caution">
    <text evidence="1">The sequence shown here is derived from an EMBL/GenBank/DDBJ whole genome shotgun (WGS) entry which is preliminary data.</text>
</comment>
<keyword evidence="2" id="KW-1185">Reference proteome</keyword>
<proteinExistence type="predicted"/>
<dbReference type="AlphaFoldDB" id="A0AAD7KQ68"/>
<dbReference type="EMBL" id="JARAOO010000014">
    <property type="protein sequence ID" value="KAJ7943777.1"/>
    <property type="molecule type" value="Genomic_DNA"/>
</dbReference>
<accession>A0AAD7KQ68</accession>
<name>A0AAD7KQ68_QUISA</name>
<dbReference type="KEGG" id="qsa:O6P43_033284"/>
<organism evidence="1 2">
    <name type="scientific">Quillaja saponaria</name>
    <name type="common">Soap bark tree</name>
    <dbReference type="NCBI Taxonomy" id="32244"/>
    <lineage>
        <taxon>Eukaryota</taxon>
        <taxon>Viridiplantae</taxon>
        <taxon>Streptophyta</taxon>
        <taxon>Embryophyta</taxon>
        <taxon>Tracheophyta</taxon>
        <taxon>Spermatophyta</taxon>
        <taxon>Magnoliopsida</taxon>
        <taxon>eudicotyledons</taxon>
        <taxon>Gunneridae</taxon>
        <taxon>Pentapetalae</taxon>
        <taxon>rosids</taxon>
        <taxon>fabids</taxon>
        <taxon>Fabales</taxon>
        <taxon>Quillajaceae</taxon>
        <taxon>Quillaja</taxon>
    </lineage>
</organism>
<sequence length="73" mass="8088">MDLTQQIISQSHLSFSSSQNSGAEGSISTIQEVLDTVRDFPGFNAQDRILAKVAEVMQLLMNREIITQNHPVT</sequence>
<evidence type="ECO:0000313" key="2">
    <source>
        <dbReference type="Proteomes" id="UP001163823"/>
    </source>
</evidence>
<gene>
    <name evidence="1" type="ORF">O6P43_033284</name>
</gene>
<reference evidence="1" key="1">
    <citation type="journal article" date="2023" name="Science">
        <title>Elucidation of the pathway for biosynthesis of saponin adjuvants from the soapbark tree.</title>
        <authorList>
            <person name="Reed J."/>
            <person name="Orme A."/>
            <person name="El-Demerdash A."/>
            <person name="Owen C."/>
            <person name="Martin L.B.B."/>
            <person name="Misra R.C."/>
            <person name="Kikuchi S."/>
            <person name="Rejzek M."/>
            <person name="Martin A.C."/>
            <person name="Harkess A."/>
            <person name="Leebens-Mack J."/>
            <person name="Louveau T."/>
            <person name="Stephenson M.J."/>
            <person name="Osbourn A."/>
        </authorList>
    </citation>
    <scope>NUCLEOTIDE SEQUENCE</scope>
    <source>
        <strain evidence="1">S10</strain>
    </source>
</reference>